<dbReference type="AlphaFoldDB" id="A0A4Y7U1L9"/>
<dbReference type="RefSeq" id="WP_170208234.1">
    <property type="nucleotide sequence ID" value="NZ_QWDN01001454.1"/>
</dbReference>
<dbReference type="EMBL" id="QWDN01001454">
    <property type="protein sequence ID" value="TEB40316.1"/>
    <property type="molecule type" value="Genomic_DNA"/>
</dbReference>
<evidence type="ECO:0000313" key="2">
    <source>
        <dbReference type="Proteomes" id="UP000298340"/>
    </source>
</evidence>
<accession>A0A4Y7U1L9</accession>
<sequence>YKGFDLSLFFQGQSDADIMLSGQSVQPFVGGGGIGNLYTAAIDRWTPDSDNPYATYPRLSHGDSGIGQNNNTQTSSWWLRDVSFLRLKTSEIGY</sequence>
<feature type="non-terminal residue" evidence="1">
    <location>
        <position position="94"/>
    </location>
</feature>
<comment type="caution">
    <text evidence="1">The sequence shown here is derived from an EMBL/GenBank/DDBJ whole genome shotgun (WGS) entry which is preliminary data.</text>
</comment>
<feature type="non-terminal residue" evidence="1">
    <location>
        <position position="1"/>
    </location>
</feature>
<proteinExistence type="predicted"/>
<evidence type="ECO:0000313" key="1">
    <source>
        <dbReference type="EMBL" id="TEB40316.1"/>
    </source>
</evidence>
<organism evidence="1 2">
    <name type="scientific">Flavobacterium circumlabens</name>
    <dbReference type="NCBI Taxonomy" id="2133765"/>
    <lineage>
        <taxon>Bacteria</taxon>
        <taxon>Pseudomonadati</taxon>
        <taxon>Bacteroidota</taxon>
        <taxon>Flavobacteriia</taxon>
        <taxon>Flavobacteriales</taxon>
        <taxon>Flavobacteriaceae</taxon>
        <taxon>Flavobacterium</taxon>
    </lineage>
</organism>
<dbReference type="Proteomes" id="UP000298340">
    <property type="component" value="Unassembled WGS sequence"/>
</dbReference>
<protein>
    <recommendedName>
        <fullName evidence="3">TonB-dependent receptor</fullName>
    </recommendedName>
</protein>
<name>A0A4Y7U1L9_9FLAO</name>
<evidence type="ECO:0008006" key="3">
    <source>
        <dbReference type="Google" id="ProtNLM"/>
    </source>
</evidence>
<reference evidence="1 2" key="1">
    <citation type="journal article" date="2018" name="Syst. Appl. Microbiol.">
        <title>Flavobacterium circumlabens sp. nov. and Flavobacterium cupreum sp. nov., two psychrotrophic species isolated from Antarctic environmental samples.</title>
        <authorList>
            <person name="Kralova S."/>
            <person name="Busse H.J."/>
            <person name="Svec P."/>
            <person name="Maslanova I."/>
            <person name="Stankova E."/>
            <person name="Bartak M."/>
            <person name="Sedlacek I."/>
        </authorList>
    </citation>
    <scope>NUCLEOTIDE SEQUENCE [LARGE SCALE GENOMIC DNA]</scope>
    <source>
        <strain evidence="1 2">CCM 8828</strain>
    </source>
</reference>
<gene>
    <name evidence="1" type="ORF">D0809_31235</name>
</gene>